<accession>A0AA37SR52</accession>
<evidence type="ECO:0000313" key="3">
    <source>
        <dbReference type="Proteomes" id="UP001156666"/>
    </source>
</evidence>
<reference evidence="2" key="1">
    <citation type="journal article" date="2014" name="Int. J. Syst. Evol. Microbiol.">
        <title>Complete genome sequence of Corynebacterium casei LMG S-19264T (=DSM 44701T), isolated from a smear-ripened cheese.</title>
        <authorList>
            <consortium name="US DOE Joint Genome Institute (JGI-PGF)"/>
            <person name="Walter F."/>
            <person name="Albersmeier A."/>
            <person name="Kalinowski J."/>
            <person name="Ruckert C."/>
        </authorList>
    </citation>
    <scope>NUCLEOTIDE SEQUENCE</scope>
    <source>
        <strain evidence="2">NBRC 108769</strain>
    </source>
</reference>
<organism evidence="2 3">
    <name type="scientific">Portibacter lacus</name>
    <dbReference type="NCBI Taxonomy" id="1099794"/>
    <lineage>
        <taxon>Bacteria</taxon>
        <taxon>Pseudomonadati</taxon>
        <taxon>Bacteroidota</taxon>
        <taxon>Saprospiria</taxon>
        <taxon>Saprospirales</taxon>
        <taxon>Haliscomenobacteraceae</taxon>
        <taxon>Portibacter</taxon>
    </lineage>
</organism>
<dbReference type="Pfam" id="PF16119">
    <property type="entry name" value="DUF4835"/>
    <property type="match status" value="1"/>
</dbReference>
<dbReference type="RefSeq" id="WP_235292167.1">
    <property type="nucleotide sequence ID" value="NZ_BSOH01000027.1"/>
</dbReference>
<keyword evidence="1" id="KW-0732">Signal</keyword>
<protein>
    <submittedName>
        <fullName evidence="2">DUF4835 domain-containing protein</fullName>
    </submittedName>
</protein>
<keyword evidence="3" id="KW-1185">Reference proteome</keyword>
<evidence type="ECO:0000313" key="2">
    <source>
        <dbReference type="EMBL" id="GLR19163.1"/>
    </source>
</evidence>
<feature type="chain" id="PRO_5041269824" evidence="1">
    <location>
        <begin position="22"/>
        <end position="302"/>
    </location>
</feature>
<dbReference type="EMBL" id="BSOH01000027">
    <property type="protein sequence ID" value="GLR19163.1"/>
    <property type="molecule type" value="Genomic_DNA"/>
</dbReference>
<evidence type="ECO:0000256" key="1">
    <source>
        <dbReference type="SAM" id="SignalP"/>
    </source>
</evidence>
<reference evidence="2" key="2">
    <citation type="submission" date="2023-01" db="EMBL/GenBank/DDBJ databases">
        <title>Draft genome sequence of Portibacter lacus strain NBRC 108769.</title>
        <authorList>
            <person name="Sun Q."/>
            <person name="Mori K."/>
        </authorList>
    </citation>
    <scope>NUCLEOTIDE SEQUENCE</scope>
    <source>
        <strain evidence="2">NBRC 108769</strain>
    </source>
</reference>
<proteinExistence type="predicted"/>
<dbReference type="Proteomes" id="UP001156666">
    <property type="component" value="Unassembled WGS sequence"/>
</dbReference>
<gene>
    <name evidence="2" type="ORF">GCM10007940_37790</name>
</gene>
<feature type="signal peptide" evidence="1">
    <location>
        <begin position="1"/>
        <end position="21"/>
    </location>
</feature>
<dbReference type="AlphaFoldDB" id="A0AA37SR52"/>
<name>A0AA37SR52_9BACT</name>
<comment type="caution">
    <text evidence="2">The sequence shown here is derived from an EMBL/GenBank/DDBJ whole genome shotgun (WGS) entry which is preliminary data.</text>
</comment>
<dbReference type="InterPro" id="IPR032274">
    <property type="entry name" value="DUF4835"/>
</dbReference>
<sequence length="302" mass="34398">MKMIRNLLFILLMCTSLALQSQELDFNVKVTVSPTLKQVDPKVFNGLERAIEEFFNNNKWTDDEFERDERIKGNIQITIVEDPSPTSFVADILIQSIRPVYNSDYSSQVINYYDGGIPFSYVESQPLENNINSYKDNLSSVLLYYIHYILGVDYDTFSPQGGQKYFQIAQNIVQVIPAGASSDNGWSVSVDNSRADMIETMLNPRTRKLRDAYYYYHRLGLDESANDIGKAKAAMVSALKDVQAVNAAAPNSIAVQMFMDGKRNEIVEIFKQSDSRQINQLYDILTEIDPSQTNLYNQLRGR</sequence>